<dbReference type="AlphaFoldDB" id="A6JW55"/>
<evidence type="ECO:0000313" key="1">
    <source>
        <dbReference type="EMBL" id="EDL75463.1"/>
    </source>
</evidence>
<dbReference type="EMBL" id="CH474004">
    <property type="protein sequence ID" value="EDL75463.1"/>
    <property type="molecule type" value="Genomic_DNA"/>
</dbReference>
<sequence>MEAKYTLLYFNRAPSSRTAPVSLLVWVTEVSSLLFLGLPDS</sequence>
<name>A6JW55_RAT</name>
<organism evidence="1 2">
    <name type="scientific">Rattus norvegicus</name>
    <name type="common">Rat</name>
    <dbReference type="NCBI Taxonomy" id="10116"/>
    <lineage>
        <taxon>Eukaryota</taxon>
        <taxon>Metazoa</taxon>
        <taxon>Chordata</taxon>
        <taxon>Craniata</taxon>
        <taxon>Vertebrata</taxon>
        <taxon>Euteleostomi</taxon>
        <taxon>Mammalia</taxon>
        <taxon>Eutheria</taxon>
        <taxon>Euarchontoglires</taxon>
        <taxon>Glires</taxon>
        <taxon>Rodentia</taxon>
        <taxon>Myomorpha</taxon>
        <taxon>Muroidea</taxon>
        <taxon>Muridae</taxon>
        <taxon>Murinae</taxon>
        <taxon>Rattus</taxon>
    </lineage>
</organism>
<protein>
    <submittedName>
        <fullName evidence="1">RCG23818</fullName>
    </submittedName>
</protein>
<evidence type="ECO:0000313" key="2">
    <source>
        <dbReference type="Proteomes" id="UP000234681"/>
    </source>
</evidence>
<proteinExistence type="predicted"/>
<reference evidence="2" key="1">
    <citation type="submission" date="2005-09" db="EMBL/GenBank/DDBJ databases">
        <authorList>
            <person name="Mural R.J."/>
            <person name="Li P.W."/>
            <person name="Adams M.D."/>
            <person name="Amanatides P.G."/>
            <person name="Baden-Tillson H."/>
            <person name="Barnstead M."/>
            <person name="Chin S.H."/>
            <person name="Dew I."/>
            <person name="Evans C.A."/>
            <person name="Ferriera S."/>
            <person name="Flanigan M."/>
            <person name="Fosler C."/>
            <person name="Glodek A."/>
            <person name="Gu Z."/>
            <person name="Holt R.A."/>
            <person name="Jennings D."/>
            <person name="Kraft C.L."/>
            <person name="Lu F."/>
            <person name="Nguyen T."/>
            <person name="Nusskern D.R."/>
            <person name="Pfannkoch C.M."/>
            <person name="Sitter C."/>
            <person name="Sutton G.G."/>
            <person name="Venter J.C."/>
            <person name="Wang Z."/>
            <person name="Woodage T."/>
            <person name="Zheng X.H."/>
            <person name="Zhong F."/>
        </authorList>
    </citation>
    <scope>NUCLEOTIDE SEQUENCE [LARGE SCALE GENOMIC DNA]</scope>
    <source>
        <strain>BN</strain>
        <strain evidence="2">Sprague-Dawley</strain>
    </source>
</reference>
<accession>A6JW55</accession>
<dbReference type="Proteomes" id="UP000234681">
    <property type="component" value="Chromosome 9"/>
</dbReference>
<gene>
    <name evidence="1" type="ORF">rCG_23818</name>
</gene>